<dbReference type="SUPFAM" id="SSF55073">
    <property type="entry name" value="Nucleotide cyclase"/>
    <property type="match status" value="1"/>
</dbReference>
<dbReference type="PROSITE" id="PS50113">
    <property type="entry name" value="PAC"/>
    <property type="match status" value="1"/>
</dbReference>
<name>A0A318KMW1_9NEIS</name>
<evidence type="ECO:0000259" key="6">
    <source>
        <dbReference type="PROSITE" id="PS50887"/>
    </source>
</evidence>
<dbReference type="NCBIfam" id="TIGR00229">
    <property type="entry name" value="sensory_box"/>
    <property type="match status" value="1"/>
</dbReference>
<dbReference type="CDD" id="cd01948">
    <property type="entry name" value="EAL"/>
    <property type="match status" value="1"/>
</dbReference>
<dbReference type="Proteomes" id="UP000247555">
    <property type="component" value="Unassembled WGS sequence"/>
</dbReference>
<dbReference type="NCBIfam" id="TIGR00254">
    <property type="entry name" value="GGDEF"/>
    <property type="match status" value="1"/>
</dbReference>
<evidence type="ECO:0000259" key="5">
    <source>
        <dbReference type="PROSITE" id="PS50883"/>
    </source>
</evidence>
<dbReference type="PROSITE" id="PS50887">
    <property type="entry name" value="GGDEF"/>
    <property type="match status" value="1"/>
</dbReference>
<dbReference type="FunFam" id="3.30.70.270:FF:000001">
    <property type="entry name" value="Diguanylate cyclase domain protein"/>
    <property type="match status" value="1"/>
</dbReference>
<evidence type="ECO:0000313" key="8">
    <source>
        <dbReference type="EMBL" id="PXX79364.1"/>
    </source>
</evidence>
<evidence type="ECO:0000313" key="9">
    <source>
        <dbReference type="Proteomes" id="UP000247555"/>
    </source>
</evidence>
<dbReference type="InterPro" id="IPR000160">
    <property type="entry name" value="GGDEF_dom"/>
</dbReference>
<dbReference type="SUPFAM" id="SSF141868">
    <property type="entry name" value="EAL domain-like"/>
    <property type="match status" value="1"/>
</dbReference>
<dbReference type="Gene3D" id="3.30.450.20">
    <property type="entry name" value="PAS domain"/>
    <property type="match status" value="1"/>
</dbReference>
<protein>
    <submittedName>
        <fullName evidence="8">Diguanylate cyclase/phosphodiesterase with PAS/PAC sensor(S)</fullName>
    </submittedName>
</protein>
<dbReference type="PANTHER" id="PTHR44757:SF2">
    <property type="entry name" value="BIOFILM ARCHITECTURE MAINTENANCE PROTEIN MBAA"/>
    <property type="match status" value="1"/>
</dbReference>
<dbReference type="PANTHER" id="PTHR44757">
    <property type="entry name" value="DIGUANYLATE CYCLASE DGCP"/>
    <property type="match status" value="1"/>
</dbReference>
<accession>A0A318KMW1</accession>
<dbReference type="Pfam" id="PF00571">
    <property type="entry name" value="CBS"/>
    <property type="match status" value="4"/>
</dbReference>
<sequence length="860" mass="96394">MSLALTIPIPEPFTDASLGELPAVPVRRTIEQIISPRIFSCQPETSVVEAARLMREAACGSLLVIEDTRAVGIWTETDALRLNFADPATFELSVRDVMSWPVKTIPVDTTFNDAAVLFKRHGVRHYLVVDDQGGYRGILSQSDIVLNQGAEFFLKLKHLDTILDPERRPLMTSADTPLHEAISLMREQHVEALLVCYPDSDYGILTQRDVVRLLAEKTSHLPVGAVASHPIISVPKQTSLYYARKLLAEKHIRHLGVLDRGELAGVISFSDILTSIEHEYVNELQYALKERDEALQISRQNLRMADKVFESTLEGIMITDANGVIETVNPAFSRITGYRKSEVVGRNARILSSGKQPPEFYRHLWISLRENGFWQGELWNRCKNGTLFHEYLTITGIKDETGHYSHFAGIFTDITQRKIAEERLHFLANHDPLTGLPNRTLFMERLLLATQRAQREGSKIGLMFIDLDRFKYINDTMGHAAGDKLLTEIAERLKSTLRECDTVARLGGDEFTVILENISDVQHVAKIAKKLVSKLNGIVKIEQQEVFVTASIGIAIFPEDGEAPETLLMNADTAMYRAKERGKNNFQFFTSDMNTSTMERMRLENSLHAALSRSELLLHYQPKLKLDTGELFGYEALIRWNHPQMGMVSPAQFIPIAEDSSLIVPIGDWVLHTACAQARRWLDRGDLLGRMAVNISHRQLKLANLVDSVHSALQHSGLPAECLELEITESMAMDTTQETLDTLVRLREMGVHLTIDDFGTGYSSLSYLRKLPIDGLKIDRSFVAGVVQEPGDAAITRAIISLAASLGLAVTAEGIEEASQLAFLREQGCPFGQGYFYCRPMDVARLDDWLAARRRELAAH</sequence>
<dbReference type="AlphaFoldDB" id="A0A318KMW1"/>
<organism evidence="8 9">
    <name type="scientific">Rivihabitans pingtungensis</name>
    <dbReference type="NCBI Taxonomy" id="1054498"/>
    <lineage>
        <taxon>Bacteria</taxon>
        <taxon>Pseudomonadati</taxon>
        <taxon>Pseudomonadota</taxon>
        <taxon>Betaproteobacteria</taxon>
        <taxon>Neisseriales</taxon>
        <taxon>Aquaspirillaceae</taxon>
        <taxon>Rivihabitans</taxon>
    </lineage>
</organism>
<dbReference type="Gene3D" id="3.30.70.270">
    <property type="match status" value="1"/>
</dbReference>
<feature type="domain" description="PAC" evidence="4">
    <location>
        <begin position="372"/>
        <end position="426"/>
    </location>
</feature>
<feature type="domain" description="CBS" evidence="7">
    <location>
        <begin position="34"/>
        <end position="92"/>
    </location>
</feature>
<dbReference type="EMBL" id="QJKI01000007">
    <property type="protein sequence ID" value="PXX79364.1"/>
    <property type="molecule type" value="Genomic_DNA"/>
</dbReference>
<dbReference type="CDD" id="cd00130">
    <property type="entry name" value="PAS"/>
    <property type="match status" value="1"/>
</dbReference>
<reference evidence="8 9" key="1">
    <citation type="submission" date="2018-05" db="EMBL/GenBank/DDBJ databases">
        <title>Genomic Encyclopedia of Type Strains, Phase IV (KMG-IV): sequencing the most valuable type-strain genomes for metagenomic binning, comparative biology and taxonomic classification.</title>
        <authorList>
            <person name="Goeker M."/>
        </authorList>
    </citation>
    <scope>NUCLEOTIDE SEQUENCE [LARGE SCALE GENOMIC DNA]</scope>
    <source>
        <strain evidence="8 9">DSM 29661</strain>
    </source>
</reference>
<dbReference type="InterPro" id="IPR052155">
    <property type="entry name" value="Biofilm_reg_signaling"/>
</dbReference>
<dbReference type="InterPro" id="IPR035965">
    <property type="entry name" value="PAS-like_dom_sf"/>
</dbReference>
<dbReference type="SMART" id="SM00052">
    <property type="entry name" value="EAL"/>
    <property type="match status" value="1"/>
</dbReference>
<comment type="catalytic activity">
    <reaction evidence="1">
        <text>3',3'-c-di-GMP + H2O = 5'-phosphoguanylyl(3'-&gt;5')guanosine + H(+)</text>
        <dbReference type="Rhea" id="RHEA:24902"/>
        <dbReference type="ChEBI" id="CHEBI:15377"/>
        <dbReference type="ChEBI" id="CHEBI:15378"/>
        <dbReference type="ChEBI" id="CHEBI:58754"/>
        <dbReference type="ChEBI" id="CHEBI:58805"/>
        <dbReference type="EC" id="3.1.4.52"/>
    </reaction>
    <physiologicalReaction direction="left-to-right" evidence="1">
        <dbReference type="Rhea" id="RHEA:24903"/>
    </physiologicalReaction>
</comment>
<evidence type="ECO:0000259" key="4">
    <source>
        <dbReference type="PROSITE" id="PS50113"/>
    </source>
</evidence>
<dbReference type="SMART" id="SM00267">
    <property type="entry name" value="GGDEF"/>
    <property type="match status" value="1"/>
</dbReference>
<dbReference type="GO" id="GO:0071111">
    <property type="term" value="F:cyclic-guanylate-specific phosphodiesterase activity"/>
    <property type="evidence" value="ECO:0007669"/>
    <property type="project" value="UniProtKB-EC"/>
</dbReference>
<dbReference type="Pfam" id="PF13426">
    <property type="entry name" value="PAS_9"/>
    <property type="match status" value="1"/>
</dbReference>
<dbReference type="SMART" id="SM00086">
    <property type="entry name" value="PAC"/>
    <property type="match status" value="1"/>
</dbReference>
<dbReference type="InterPro" id="IPR000014">
    <property type="entry name" value="PAS"/>
</dbReference>
<dbReference type="PROSITE" id="PS51371">
    <property type="entry name" value="CBS"/>
    <property type="match status" value="4"/>
</dbReference>
<dbReference type="InterPro" id="IPR046342">
    <property type="entry name" value="CBS_dom_sf"/>
</dbReference>
<gene>
    <name evidence="8" type="ORF">DFR34_107125</name>
</gene>
<dbReference type="PROSITE" id="PS50883">
    <property type="entry name" value="EAL"/>
    <property type="match status" value="1"/>
</dbReference>
<dbReference type="RefSeq" id="WP_245906835.1">
    <property type="nucleotide sequence ID" value="NZ_QJKI01000007.1"/>
</dbReference>
<feature type="domain" description="CBS" evidence="7">
    <location>
        <begin position="227"/>
        <end position="284"/>
    </location>
</feature>
<feature type="domain" description="EAL" evidence="5">
    <location>
        <begin position="600"/>
        <end position="854"/>
    </location>
</feature>
<dbReference type="InterPro" id="IPR000700">
    <property type="entry name" value="PAS-assoc_C"/>
</dbReference>
<dbReference type="SUPFAM" id="SSF54631">
    <property type="entry name" value="CBS-domain pair"/>
    <property type="match status" value="2"/>
</dbReference>
<dbReference type="Pfam" id="PF00563">
    <property type="entry name" value="EAL"/>
    <property type="match status" value="1"/>
</dbReference>
<dbReference type="Gene3D" id="3.20.20.450">
    <property type="entry name" value="EAL domain"/>
    <property type="match status" value="1"/>
</dbReference>
<dbReference type="CDD" id="cd01949">
    <property type="entry name" value="GGDEF"/>
    <property type="match status" value="1"/>
</dbReference>
<dbReference type="PROSITE" id="PS50112">
    <property type="entry name" value="PAS"/>
    <property type="match status" value="1"/>
</dbReference>
<keyword evidence="2" id="KW-0129">CBS domain</keyword>
<dbReference type="InterPro" id="IPR029787">
    <property type="entry name" value="Nucleotide_cyclase"/>
</dbReference>
<dbReference type="InterPro" id="IPR043128">
    <property type="entry name" value="Rev_trsase/Diguanyl_cyclase"/>
</dbReference>
<feature type="domain" description="CBS" evidence="7">
    <location>
        <begin position="98"/>
        <end position="156"/>
    </location>
</feature>
<dbReference type="SUPFAM" id="SSF55785">
    <property type="entry name" value="PYP-like sensor domain (PAS domain)"/>
    <property type="match status" value="1"/>
</dbReference>
<dbReference type="InterPro" id="IPR001610">
    <property type="entry name" value="PAC"/>
</dbReference>
<dbReference type="CDD" id="cd09833">
    <property type="entry name" value="CBS_pair_GGDEF_PAS_repeat1"/>
    <property type="match status" value="1"/>
</dbReference>
<evidence type="ECO:0000259" key="7">
    <source>
        <dbReference type="PROSITE" id="PS51371"/>
    </source>
</evidence>
<dbReference type="InterPro" id="IPR000644">
    <property type="entry name" value="CBS_dom"/>
</dbReference>
<proteinExistence type="predicted"/>
<dbReference type="GO" id="GO:0071732">
    <property type="term" value="P:cellular response to nitric oxide"/>
    <property type="evidence" value="ECO:0007669"/>
    <property type="project" value="UniProtKB-ARBA"/>
</dbReference>
<comment type="caution">
    <text evidence="8">The sequence shown here is derived from an EMBL/GenBank/DDBJ whole genome shotgun (WGS) entry which is preliminary data.</text>
</comment>
<keyword evidence="9" id="KW-1185">Reference proteome</keyword>
<feature type="domain" description="CBS" evidence="7">
    <location>
        <begin position="165"/>
        <end position="223"/>
    </location>
</feature>
<feature type="domain" description="PAS" evidence="3">
    <location>
        <begin position="301"/>
        <end position="347"/>
    </location>
</feature>
<evidence type="ECO:0000259" key="3">
    <source>
        <dbReference type="PROSITE" id="PS50112"/>
    </source>
</evidence>
<evidence type="ECO:0000256" key="1">
    <source>
        <dbReference type="ARBA" id="ARBA00051114"/>
    </source>
</evidence>
<dbReference type="SMART" id="SM00091">
    <property type="entry name" value="PAS"/>
    <property type="match status" value="1"/>
</dbReference>
<dbReference type="Pfam" id="PF00990">
    <property type="entry name" value="GGDEF"/>
    <property type="match status" value="1"/>
</dbReference>
<dbReference type="SMART" id="SM00116">
    <property type="entry name" value="CBS"/>
    <property type="match status" value="4"/>
</dbReference>
<dbReference type="Gene3D" id="3.10.580.10">
    <property type="entry name" value="CBS-domain"/>
    <property type="match status" value="2"/>
</dbReference>
<feature type="domain" description="GGDEF" evidence="6">
    <location>
        <begin position="458"/>
        <end position="591"/>
    </location>
</feature>
<evidence type="ECO:0000256" key="2">
    <source>
        <dbReference type="PROSITE-ProRule" id="PRU00703"/>
    </source>
</evidence>
<dbReference type="InterPro" id="IPR001633">
    <property type="entry name" value="EAL_dom"/>
</dbReference>
<dbReference type="FunFam" id="3.20.20.450:FF:000001">
    <property type="entry name" value="Cyclic di-GMP phosphodiesterase yahA"/>
    <property type="match status" value="1"/>
</dbReference>
<dbReference type="InterPro" id="IPR035919">
    <property type="entry name" value="EAL_sf"/>
</dbReference>